<dbReference type="InterPro" id="IPR025660">
    <property type="entry name" value="Pept_his_AS"/>
</dbReference>
<evidence type="ECO:0000256" key="2">
    <source>
        <dbReference type="ARBA" id="ARBA00023157"/>
    </source>
</evidence>
<gene>
    <name evidence="4" type="ORF">EVEC_LOCUS369</name>
</gene>
<reference evidence="6" key="1">
    <citation type="submission" date="2017-02" db="UniProtKB">
        <authorList>
            <consortium name="WormBaseParasite"/>
        </authorList>
    </citation>
    <scope>IDENTIFICATION</scope>
</reference>
<dbReference type="Gene3D" id="3.90.70.10">
    <property type="entry name" value="Cysteine proteinases"/>
    <property type="match status" value="1"/>
</dbReference>
<dbReference type="GO" id="GO:0008234">
    <property type="term" value="F:cysteine-type peptidase activity"/>
    <property type="evidence" value="ECO:0007669"/>
    <property type="project" value="InterPro"/>
</dbReference>
<reference evidence="4 5" key="2">
    <citation type="submission" date="2018-10" db="EMBL/GenBank/DDBJ databases">
        <authorList>
            <consortium name="Pathogen Informatics"/>
        </authorList>
    </citation>
    <scope>NUCLEOTIDE SEQUENCE [LARGE SCALE GENOMIC DNA]</scope>
</reference>
<dbReference type="AlphaFoldDB" id="A0A0N4UTF4"/>
<dbReference type="InterPro" id="IPR038765">
    <property type="entry name" value="Papain-like_cys_pep_sf"/>
</dbReference>
<evidence type="ECO:0000259" key="3">
    <source>
        <dbReference type="SMART" id="SM00645"/>
    </source>
</evidence>
<dbReference type="EMBL" id="UXUI01000426">
    <property type="protein sequence ID" value="VDD85226.1"/>
    <property type="molecule type" value="Genomic_DNA"/>
</dbReference>
<dbReference type="GO" id="GO:0006508">
    <property type="term" value="P:proteolysis"/>
    <property type="evidence" value="ECO:0007669"/>
    <property type="project" value="InterPro"/>
</dbReference>
<proteinExistence type="inferred from homology"/>
<dbReference type="CDD" id="cd02248">
    <property type="entry name" value="Peptidase_C1A"/>
    <property type="match status" value="1"/>
</dbReference>
<dbReference type="PRINTS" id="PR00705">
    <property type="entry name" value="PAPAIN"/>
</dbReference>
<dbReference type="InterPro" id="IPR013128">
    <property type="entry name" value="Peptidase_C1A"/>
</dbReference>
<keyword evidence="2" id="KW-1015">Disulfide bond</keyword>
<dbReference type="Proteomes" id="UP000274131">
    <property type="component" value="Unassembled WGS sequence"/>
</dbReference>
<organism evidence="6">
    <name type="scientific">Enterobius vermicularis</name>
    <name type="common">Human pinworm</name>
    <dbReference type="NCBI Taxonomy" id="51028"/>
    <lineage>
        <taxon>Eukaryota</taxon>
        <taxon>Metazoa</taxon>
        <taxon>Ecdysozoa</taxon>
        <taxon>Nematoda</taxon>
        <taxon>Chromadorea</taxon>
        <taxon>Rhabditida</taxon>
        <taxon>Spirurina</taxon>
        <taxon>Oxyuridomorpha</taxon>
        <taxon>Oxyuroidea</taxon>
        <taxon>Oxyuridae</taxon>
        <taxon>Enterobius</taxon>
    </lineage>
</organism>
<protein>
    <submittedName>
        <fullName evidence="6">Pept_C1 domain-containing protein</fullName>
    </submittedName>
</protein>
<accession>A0A0N4UTF4</accession>
<evidence type="ECO:0000256" key="1">
    <source>
        <dbReference type="ARBA" id="ARBA00008455"/>
    </source>
</evidence>
<dbReference type="SUPFAM" id="SSF54001">
    <property type="entry name" value="Cysteine proteinases"/>
    <property type="match status" value="1"/>
</dbReference>
<dbReference type="WBParaSite" id="EVEC_0000055501-mRNA-1">
    <property type="protein sequence ID" value="EVEC_0000055501-mRNA-1"/>
    <property type="gene ID" value="EVEC_0000055501"/>
</dbReference>
<dbReference type="InterPro" id="IPR039417">
    <property type="entry name" value="Peptidase_C1A_papain-like"/>
</dbReference>
<evidence type="ECO:0000313" key="6">
    <source>
        <dbReference type="WBParaSite" id="EVEC_0000055501-mRNA-1"/>
    </source>
</evidence>
<dbReference type="STRING" id="51028.A0A0N4UTF4"/>
<dbReference type="PROSITE" id="PS00639">
    <property type="entry name" value="THIOL_PROTEASE_HIS"/>
    <property type="match status" value="1"/>
</dbReference>
<sequence length="251" mass="28357">MLITSKVEKLQFSKTLLKEDIRAFRGPSEWTIIKWDGTPLPDSFDWRDYGGVTAIKSQDNKCNGCWAFAAAAVVESLYKIHRQQTISISEQELIDCDKTNGGCNNGSTRRALLRGKYHGYSYFSQYPTDPRPYSACPYSGQIKVNRLYVVNPDANSIAYTIMRYGPVALHVTIPKPYKYYKRGILTSSYECEFHPANHAVEAVGFGEENGVKYWILKNSWGDWWGEGGYFRMIRGGNACHLESFPTTAGIG</sequence>
<dbReference type="PROSITE" id="PS00640">
    <property type="entry name" value="THIOL_PROTEASE_ASN"/>
    <property type="match status" value="1"/>
</dbReference>
<dbReference type="OrthoDB" id="5875790at2759"/>
<evidence type="ECO:0000313" key="5">
    <source>
        <dbReference type="Proteomes" id="UP000274131"/>
    </source>
</evidence>
<evidence type="ECO:0000313" key="4">
    <source>
        <dbReference type="EMBL" id="VDD85226.1"/>
    </source>
</evidence>
<dbReference type="InterPro" id="IPR000668">
    <property type="entry name" value="Peptidase_C1A_C"/>
</dbReference>
<name>A0A0N4UTF4_ENTVE</name>
<dbReference type="PANTHER" id="PTHR12411">
    <property type="entry name" value="CYSTEINE PROTEASE FAMILY C1-RELATED"/>
    <property type="match status" value="1"/>
</dbReference>
<keyword evidence="5" id="KW-1185">Reference proteome</keyword>
<dbReference type="SMART" id="SM00645">
    <property type="entry name" value="Pept_C1"/>
    <property type="match status" value="1"/>
</dbReference>
<feature type="domain" description="Peptidase C1A papain C-terminal" evidence="3">
    <location>
        <begin position="40"/>
        <end position="249"/>
    </location>
</feature>
<comment type="similarity">
    <text evidence="1">Belongs to the peptidase C1 family.</text>
</comment>
<dbReference type="Pfam" id="PF00112">
    <property type="entry name" value="Peptidase_C1"/>
    <property type="match status" value="1"/>
</dbReference>
<dbReference type="InterPro" id="IPR025661">
    <property type="entry name" value="Pept_asp_AS"/>
</dbReference>